<dbReference type="InterPro" id="IPR036866">
    <property type="entry name" value="RibonucZ/Hydroxyglut_hydro"/>
</dbReference>
<sequence>MMDGEASGIRYPFEAPPEEGAAVEVAEGVLWLRMPLPLKLDHVNCYALDDGDGWTLVDTGMSSRRSRAIWQALLDGPLAGKPVTRVLVTHHHPDHIGNAGWFQAEHGAELLTTRTAWLMARMLVLDVQDHVAPETADFWRAAGMLPAILEQRLAERPFNFADVVAPLPLGFTRLREGDTLRAGGRDWAIRIGNGHAPEHATLWSQSDNLVLGGDQLLPSISPNLGVYATEPDADPVAEWYEACERLLRFARPDQLVLPGHKLPFRNGPVDVKDSVFTLKNPGTDEGFRGACQAQ</sequence>
<dbReference type="InterPro" id="IPR050855">
    <property type="entry name" value="NDM-1-like"/>
</dbReference>
<dbReference type="PANTHER" id="PTHR42951:SF4">
    <property type="entry name" value="ACYL-COENZYME A THIOESTERASE MBLAC2"/>
    <property type="match status" value="1"/>
</dbReference>
<keyword evidence="4" id="KW-1185">Reference proteome</keyword>
<dbReference type="Gene3D" id="3.60.15.10">
    <property type="entry name" value="Ribonuclease Z/Hydroxyacylglutathione hydrolase-like"/>
    <property type="match status" value="1"/>
</dbReference>
<reference evidence="3 4" key="1">
    <citation type="submission" date="2015-06" db="EMBL/GenBank/DDBJ databases">
        <title>Draft genome sequence of an Alphaproteobacteria species associated to the Mediterranean sponge Oscarella lobularis.</title>
        <authorList>
            <person name="Jourda C."/>
            <person name="Santini S."/>
            <person name="Claverie J.-M."/>
        </authorList>
    </citation>
    <scope>NUCLEOTIDE SEQUENCE [LARGE SCALE GENOMIC DNA]</scope>
    <source>
        <strain evidence="3">IGS</strain>
    </source>
</reference>
<organism evidence="3 4">
    <name type="scientific">Candidatus Rhodobacter oscarellae</name>
    <dbReference type="NCBI Taxonomy" id="1675527"/>
    <lineage>
        <taxon>Bacteria</taxon>
        <taxon>Pseudomonadati</taxon>
        <taxon>Pseudomonadota</taxon>
        <taxon>Alphaproteobacteria</taxon>
        <taxon>Rhodobacterales</taxon>
        <taxon>Rhodobacter group</taxon>
        <taxon>Rhodobacter</taxon>
    </lineage>
</organism>
<dbReference type="InterPro" id="IPR001279">
    <property type="entry name" value="Metallo-B-lactamas"/>
</dbReference>
<accession>A0A0J9E6J7</accession>
<gene>
    <name evidence="3" type="ORF">AIOL_003274</name>
</gene>
<protein>
    <submittedName>
        <fullName evidence="3">Metallo-beta-lactamase family protein</fullName>
    </submittedName>
</protein>
<dbReference type="Proteomes" id="UP000037178">
    <property type="component" value="Unassembled WGS sequence"/>
</dbReference>
<evidence type="ECO:0000259" key="2">
    <source>
        <dbReference type="SMART" id="SM00849"/>
    </source>
</evidence>
<evidence type="ECO:0000256" key="1">
    <source>
        <dbReference type="ARBA" id="ARBA00005250"/>
    </source>
</evidence>
<dbReference type="EMBL" id="LFTY01000002">
    <property type="protein sequence ID" value="KMW58302.1"/>
    <property type="molecule type" value="Genomic_DNA"/>
</dbReference>
<comment type="caution">
    <text evidence="3">The sequence shown here is derived from an EMBL/GenBank/DDBJ whole genome shotgun (WGS) entry which is preliminary data.</text>
</comment>
<name>A0A0J9E6J7_9RHOB</name>
<dbReference type="PATRIC" id="fig|1675527.3.peg.3424"/>
<evidence type="ECO:0000313" key="3">
    <source>
        <dbReference type="EMBL" id="KMW58302.1"/>
    </source>
</evidence>
<feature type="domain" description="Metallo-beta-lactamase" evidence="2">
    <location>
        <begin position="42"/>
        <end position="260"/>
    </location>
</feature>
<dbReference type="AlphaFoldDB" id="A0A0J9E6J7"/>
<dbReference type="SUPFAM" id="SSF56281">
    <property type="entry name" value="Metallo-hydrolase/oxidoreductase"/>
    <property type="match status" value="1"/>
</dbReference>
<proteinExistence type="inferred from homology"/>
<dbReference type="STRING" id="1675527.AIOL_003274"/>
<dbReference type="GO" id="GO:0017001">
    <property type="term" value="P:antibiotic catabolic process"/>
    <property type="evidence" value="ECO:0007669"/>
    <property type="project" value="UniProtKB-ARBA"/>
</dbReference>
<dbReference type="Pfam" id="PF00753">
    <property type="entry name" value="Lactamase_B"/>
    <property type="match status" value="1"/>
</dbReference>
<dbReference type="SMART" id="SM00849">
    <property type="entry name" value="Lactamase_B"/>
    <property type="match status" value="1"/>
</dbReference>
<evidence type="ECO:0000313" key="4">
    <source>
        <dbReference type="Proteomes" id="UP000037178"/>
    </source>
</evidence>
<dbReference type="PANTHER" id="PTHR42951">
    <property type="entry name" value="METALLO-BETA-LACTAMASE DOMAIN-CONTAINING"/>
    <property type="match status" value="1"/>
</dbReference>
<comment type="similarity">
    <text evidence="1">Belongs to the metallo-beta-lactamase superfamily. Class-B beta-lactamase family.</text>
</comment>